<dbReference type="EMBL" id="JADLQN010000004">
    <property type="protein sequence ID" value="MBF6356946.1"/>
    <property type="molecule type" value="Genomic_DNA"/>
</dbReference>
<dbReference type="Pfam" id="PF14011">
    <property type="entry name" value="ESX-1_EspG"/>
    <property type="match status" value="1"/>
</dbReference>
<protein>
    <submittedName>
        <fullName evidence="5">ESX secretion-associated protein EspG</fullName>
    </submittedName>
</protein>
<comment type="similarity">
    <text evidence="2">Belongs to the EspG family.</text>
</comment>
<evidence type="ECO:0000313" key="5">
    <source>
        <dbReference type="EMBL" id="MBF6356946.1"/>
    </source>
</evidence>
<name>A0ABS0DEQ0_9NOCA</name>
<keyword evidence="4" id="KW-0143">Chaperone</keyword>
<evidence type="ECO:0000256" key="4">
    <source>
        <dbReference type="ARBA" id="ARBA00023186"/>
    </source>
</evidence>
<keyword evidence="6" id="KW-1185">Reference proteome</keyword>
<evidence type="ECO:0000256" key="3">
    <source>
        <dbReference type="ARBA" id="ARBA00022490"/>
    </source>
</evidence>
<evidence type="ECO:0000256" key="1">
    <source>
        <dbReference type="ARBA" id="ARBA00004496"/>
    </source>
</evidence>
<accession>A0ABS0DEQ0</accession>
<dbReference type="RefSeq" id="WP_195003807.1">
    <property type="nucleotide sequence ID" value="NZ_JADLQN010000004.1"/>
</dbReference>
<keyword evidence="3" id="KW-0963">Cytoplasm</keyword>
<sequence length="236" mass="25789">MHWIFTPDEFAHVWRETDIDRPPYPLRILESPRTEHAAEVMRAALAQKFPPGADPDLTACLRIMADPHTRFLAVGQGSDPRAELRLLACVVFDRAVLAVQGRSTRVGQAGAVRISIGHAAKLGAGIASVLPKAPAGREPARAASTGAIYDTEAVRPAPEVARIRRLLLSRHVSSGHIRIEPRLDRPQPPPPVHYTWMDVEGDGRYLLKADEAVRVVPASVEQVAGQLQKWVPSRAG</sequence>
<comment type="subcellular location">
    <subcellularLocation>
        <location evidence="1">Cytoplasm</location>
    </subcellularLocation>
</comment>
<proteinExistence type="inferred from homology"/>
<reference evidence="5 6" key="1">
    <citation type="submission" date="2020-10" db="EMBL/GenBank/DDBJ databases">
        <title>Identification of Nocardia species via Next-generation sequencing and recognition of intraspecies genetic diversity.</title>
        <authorList>
            <person name="Li P."/>
            <person name="Li P."/>
            <person name="Lu B."/>
        </authorList>
    </citation>
    <scope>NUCLEOTIDE SEQUENCE [LARGE SCALE GENOMIC DNA]</scope>
    <source>
        <strain evidence="5 6">BJ06-0143</strain>
    </source>
</reference>
<dbReference type="Proteomes" id="UP000707731">
    <property type="component" value="Unassembled WGS sequence"/>
</dbReference>
<gene>
    <name evidence="5" type="ORF">IU449_20770</name>
</gene>
<evidence type="ECO:0000256" key="2">
    <source>
        <dbReference type="ARBA" id="ARBA00006411"/>
    </source>
</evidence>
<organism evidence="5 6">
    <name type="scientific">Nocardia higoensis</name>
    <dbReference type="NCBI Taxonomy" id="228599"/>
    <lineage>
        <taxon>Bacteria</taxon>
        <taxon>Bacillati</taxon>
        <taxon>Actinomycetota</taxon>
        <taxon>Actinomycetes</taxon>
        <taxon>Mycobacteriales</taxon>
        <taxon>Nocardiaceae</taxon>
        <taxon>Nocardia</taxon>
    </lineage>
</organism>
<evidence type="ECO:0000313" key="6">
    <source>
        <dbReference type="Proteomes" id="UP000707731"/>
    </source>
</evidence>
<comment type="caution">
    <text evidence="5">The sequence shown here is derived from an EMBL/GenBank/DDBJ whole genome shotgun (WGS) entry which is preliminary data.</text>
</comment>
<dbReference type="InterPro" id="IPR025734">
    <property type="entry name" value="EspG"/>
</dbReference>